<feature type="non-terminal residue" evidence="2">
    <location>
        <position position="120"/>
    </location>
</feature>
<comment type="caution">
    <text evidence="2">The sequence shown here is derived from an EMBL/GenBank/DDBJ whole genome shotgun (WGS) entry which is preliminary data.</text>
</comment>
<gene>
    <name evidence="2" type="ORF">FOZ63_029411</name>
</gene>
<sequence>SGGVVTPVKAPCVPRDRVNTEVSSVNTSRVKDLSPSALPKLGTRDFLRRVYIADQGATPATTCQTPYKEQQTSRSISPQTPQLSTPLNVHHSARRKIEVSDGGLPGDWFFYRSVPHLLHG</sequence>
<keyword evidence="3" id="KW-1185">Reference proteome</keyword>
<proteinExistence type="predicted"/>
<protein>
    <submittedName>
        <fullName evidence="2">Uncharacterized protein</fullName>
    </submittedName>
</protein>
<dbReference type="EMBL" id="JABANO010033052">
    <property type="protein sequence ID" value="KAF4707539.1"/>
    <property type="molecule type" value="Genomic_DNA"/>
</dbReference>
<organism evidence="2 3">
    <name type="scientific">Perkinsus olseni</name>
    <name type="common">Perkinsus atlanticus</name>
    <dbReference type="NCBI Taxonomy" id="32597"/>
    <lineage>
        <taxon>Eukaryota</taxon>
        <taxon>Sar</taxon>
        <taxon>Alveolata</taxon>
        <taxon>Perkinsozoa</taxon>
        <taxon>Perkinsea</taxon>
        <taxon>Perkinsida</taxon>
        <taxon>Perkinsidae</taxon>
        <taxon>Perkinsus</taxon>
    </lineage>
</organism>
<feature type="region of interest" description="Disordered" evidence="1">
    <location>
        <begin position="58"/>
        <end position="91"/>
    </location>
</feature>
<feature type="compositionally biased region" description="Polar residues" evidence="1">
    <location>
        <begin position="58"/>
        <end position="87"/>
    </location>
</feature>
<evidence type="ECO:0000313" key="2">
    <source>
        <dbReference type="EMBL" id="KAF4707539.1"/>
    </source>
</evidence>
<reference evidence="2 3" key="1">
    <citation type="submission" date="2020-04" db="EMBL/GenBank/DDBJ databases">
        <title>Perkinsus olseni comparative genomics.</title>
        <authorList>
            <person name="Bogema D.R."/>
        </authorList>
    </citation>
    <scope>NUCLEOTIDE SEQUENCE [LARGE SCALE GENOMIC DNA]</scope>
    <source>
        <strain evidence="2 3">ATCC PRA-207</strain>
    </source>
</reference>
<accession>A0A7J6QG32</accession>
<evidence type="ECO:0000256" key="1">
    <source>
        <dbReference type="SAM" id="MobiDB-lite"/>
    </source>
</evidence>
<dbReference type="AlphaFoldDB" id="A0A7J6QG32"/>
<name>A0A7J6QG32_PEROL</name>
<dbReference type="Proteomes" id="UP000553632">
    <property type="component" value="Unassembled WGS sequence"/>
</dbReference>
<evidence type="ECO:0000313" key="3">
    <source>
        <dbReference type="Proteomes" id="UP000553632"/>
    </source>
</evidence>